<dbReference type="GO" id="GO:0005634">
    <property type="term" value="C:nucleus"/>
    <property type="evidence" value="ECO:0007669"/>
    <property type="project" value="InterPro"/>
</dbReference>
<evidence type="ECO:0000313" key="4">
    <source>
        <dbReference type="Proteomes" id="UP000314294"/>
    </source>
</evidence>
<name>A0A4Z2DY82_9TELE</name>
<feature type="domain" description="HSR" evidence="2">
    <location>
        <begin position="3"/>
        <end position="52"/>
    </location>
</feature>
<comment type="caution">
    <text evidence="3">The sequence shown here is derived from an EMBL/GenBank/DDBJ whole genome shotgun (WGS) entry which is preliminary data.</text>
</comment>
<dbReference type="Pfam" id="PF03172">
    <property type="entry name" value="HSR"/>
    <property type="match status" value="1"/>
</dbReference>
<dbReference type="GO" id="GO:0000981">
    <property type="term" value="F:DNA-binding transcription factor activity, RNA polymerase II-specific"/>
    <property type="evidence" value="ECO:0007669"/>
    <property type="project" value="TreeGrafter"/>
</dbReference>
<dbReference type="EMBL" id="SRLO01027464">
    <property type="protein sequence ID" value="TNN21523.1"/>
    <property type="molecule type" value="Genomic_DNA"/>
</dbReference>
<evidence type="ECO:0000313" key="3">
    <source>
        <dbReference type="EMBL" id="TNN21523.1"/>
    </source>
</evidence>
<reference evidence="3 4" key="1">
    <citation type="submission" date="2019-03" db="EMBL/GenBank/DDBJ databases">
        <title>First draft genome of Liparis tanakae, snailfish: a comprehensive survey of snailfish specific genes.</title>
        <authorList>
            <person name="Kim W."/>
            <person name="Song I."/>
            <person name="Jeong J.-H."/>
            <person name="Kim D."/>
            <person name="Kim S."/>
            <person name="Ryu S."/>
            <person name="Song J.Y."/>
            <person name="Lee S.K."/>
        </authorList>
    </citation>
    <scope>NUCLEOTIDE SEQUENCE [LARGE SCALE GENOMIC DNA]</scope>
    <source>
        <tissue evidence="3">Muscle</tissue>
    </source>
</reference>
<keyword evidence="4" id="KW-1185">Reference proteome</keyword>
<dbReference type="PANTHER" id="PTHR46386:SF1">
    <property type="entry name" value="NUCLEAR BODY PROTEIN SP140-LIKE PROTEIN"/>
    <property type="match status" value="1"/>
</dbReference>
<organism evidence="3 4">
    <name type="scientific">Liparis tanakae</name>
    <name type="common">Tanaka's snailfish</name>
    <dbReference type="NCBI Taxonomy" id="230148"/>
    <lineage>
        <taxon>Eukaryota</taxon>
        <taxon>Metazoa</taxon>
        <taxon>Chordata</taxon>
        <taxon>Craniata</taxon>
        <taxon>Vertebrata</taxon>
        <taxon>Euteleostomi</taxon>
        <taxon>Actinopterygii</taxon>
        <taxon>Neopterygii</taxon>
        <taxon>Teleostei</taxon>
        <taxon>Neoteleostei</taxon>
        <taxon>Acanthomorphata</taxon>
        <taxon>Eupercaria</taxon>
        <taxon>Perciformes</taxon>
        <taxon>Cottioidei</taxon>
        <taxon>Cottales</taxon>
        <taxon>Liparidae</taxon>
        <taxon>Liparis</taxon>
    </lineage>
</organism>
<dbReference type="PANTHER" id="PTHR46386">
    <property type="entry name" value="NUCLEAR BODY PROTEIN SP140"/>
    <property type="match status" value="1"/>
</dbReference>
<dbReference type="OrthoDB" id="1870062at2759"/>
<dbReference type="Proteomes" id="UP000314294">
    <property type="component" value="Unassembled WGS sequence"/>
</dbReference>
<accession>A0A4Z2DY82</accession>
<evidence type="ECO:0000256" key="1">
    <source>
        <dbReference type="SAM" id="MobiDB-lite"/>
    </source>
</evidence>
<sequence>MKSKDNIRRGLYEILDLLEREHPQRVREFWSCVFKDTILNDYPTLKLLRNSLLDGEEGEEKQENSVKMEKKRKLRSGDDDEEQAGPSSQLTPRKKKSKKICFSSPLKKGEKRHIYKLQLPVTCGDQKGTLNRNLLARGV</sequence>
<dbReference type="InterPro" id="IPR043563">
    <property type="entry name" value="Sp110/Sp140/Sp140L-like"/>
</dbReference>
<gene>
    <name evidence="3" type="ORF">EYF80_068366</name>
</gene>
<protein>
    <recommendedName>
        <fullName evidence="2">HSR domain-containing protein</fullName>
    </recommendedName>
</protein>
<evidence type="ECO:0000259" key="2">
    <source>
        <dbReference type="Pfam" id="PF03172"/>
    </source>
</evidence>
<proteinExistence type="predicted"/>
<feature type="region of interest" description="Disordered" evidence="1">
    <location>
        <begin position="53"/>
        <end position="110"/>
    </location>
</feature>
<dbReference type="InterPro" id="IPR004865">
    <property type="entry name" value="HSR_dom"/>
</dbReference>
<dbReference type="AlphaFoldDB" id="A0A4Z2DY82"/>